<keyword evidence="2" id="KW-1185">Reference proteome</keyword>
<dbReference type="EnsemblBacteria" id="AAR35482">
    <property type="protein sequence ID" value="AAR35482"/>
    <property type="gene ID" value="GSU2106"/>
</dbReference>
<organism evidence="1 2">
    <name type="scientific">Geobacter sulfurreducens (strain ATCC 51573 / DSM 12127 / PCA)</name>
    <dbReference type="NCBI Taxonomy" id="243231"/>
    <lineage>
        <taxon>Bacteria</taxon>
        <taxon>Pseudomonadati</taxon>
        <taxon>Thermodesulfobacteriota</taxon>
        <taxon>Desulfuromonadia</taxon>
        <taxon>Geobacterales</taxon>
        <taxon>Geobacteraceae</taxon>
        <taxon>Geobacter</taxon>
    </lineage>
</organism>
<gene>
    <name evidence="1" type="ordered locus">GSU2106</name>
</gene>
<dbReference type="HOGENOM" id="CLU_338549_0_0_7"/>
<dbReference type="EMBL" id="AE017180">
    <property type="protein sequence ID" value="AAR35482.1"/>
    <property type="molecule type" value="Genomic_DNA"/>
</dbReference>
<dbReference type="OrthoDB" id="9769734at2"/>
<sequence length="865" mass="95498">MGKVSDKVCELLNRQVKERGIVVWYDSEKVYDGLAKRLQIPETTVLCYENGFFPLRERMEQFLEFVTEDGRPQDDCGVPPKLIVYVPKSRSETGFALIEAESVGAVVEPGAPTADRNSRLSSLVEQVFNGVAPEKAAHVARQTEEGLLTLAELDQMAEEAGTVTTGALKLIFGAASPVDVILSFLAGNEFDVKLEKKHSLSELAVVAREELGLDVELIPTATELRTAIRRHLLLCELIQGLPEEGFPPSLSTIALPRKPVQFDTIRHVLNVWRQRLDLQEAYRETAENVQAMTQLDKAVFPTEALRGLETFPFIEYRLLLSARNNLAQRDTDSPLALAKERRASFWSRVYPEISLRWSLVEVAARLLQVSGLICDALKRRKFTAEELITAYTRHGEPWMLLDRYARHLESRYVRCETFGSTDDAGMDELMHQCRVEYANTLAVLAEAYSGALEREGFTPAGFDQQSQTFRNAVAPLLKDGGKVAYFLVDALRYEMADELCEGLSADFTVHLEPALGQLPGITSVGMAALLPAAENGLALEAVGGRMRVCVQGETVNDRSARVTWFQEKSDSPTKVFKLGDIVRLTPKRKRELAEAQLVIVTSQEIDRHGEEGGEDEETRLYMDEVLEKLRRGLRNLVQAGIMELVIAADHGFIFAEALESGLKMDPPGGKTIALHDRVWIGQGGVAADGFFRVNASDLELGGPLELAFPKGLGIFKVPGGGCSYFHGGASLQEQIIPVCRLTAKAPKRSAVITVNLKLQLAKPKITNRFFSVTVSLEAEGLFTDVAKRVRLEILSGKDEVGHTAMAAYGFEEGSREIVVDYGKPNSVTIMISETKKLEHIEIRAVDCESQLLLASLTGVPVELAI</sequence>
<dbReference type="KEGG" id="gsu:GSU2106"/>
<proteinExistence type="predicted"/>
<reference evidence="1 2" key="1">
    <citation type="journal article" date="2003" name="Science">
        <title>Genome of Geobacter sulfurreducens: metal reduction in subsurface environments.</title>
        <authorList>
            <person name="Methe B.A."/>
            <person name="Nelson K.E."/>
            <person name="Eisen J.A."/>
            <person name="Paulsen I.T."/>
            <person name="Nelson W."/>
            <person name="Heidelberg J.F."/>
            <person name="Wu D."/>
            <person name="Wu M."/>
            <person name="Ward N."/>
            <person name="Beanan M.J."/>
            <person name="Dodson R.J."/>
            <person name="Madupu R."/>
            <person name="Brinkac L.M."/>
            <person name="Daugherty S.C."/>
            <person name="DeBoy R.T."/>
            <person name="Durkin A.S."/>
            <person name="Gwinn M."/>
            <person name="Kolonay J.F."/>
            <person name="Sullivan S.A."/>
            <person name="Haft D.H."/>
            <person name="Selengut J."/>
            <person name="Davidsen T.M."/>
            <person name="Zafar N."/>
            <person name="White O."/>
            <person name="Tran B."/>
            <person name="Romero C."/>
            <person name="Forberger H.A."/>
            <person name="Weidman J."/>
            <person name="Khouri H."/>
            <person name="Feldblyum T.V."/>
            <person name="Utterback T.R."/>
            <person name="Van Aken S.E."/>
            <person name="Lovley D.R."/>
            <person name="Fraser C.M."/>
        </authorList>
    </citation>
    <scope>NUCLEOTIDE SEQUENCE [LARGE SCALE GENOMIC DNA]</scope>
    <source>
        <strain evidence="2">ATCC 51573 / DSM 12127 / PCA</strain>
    </source>
</reference>
<name>Q74BD5_GEOSL</name>
<dbReference type="PATRIC" id="fig|243231.5.peg.2143"/>
<dbReference type="Proteomes" id="UP000000577">
    <property type="component" value="Chromosome"/>
</dbReference>
<evidence type="ECO:0000313" key="2">
    <source>
        <dbReference type="Proteomes" id="UP000000577"/>
    </source>
</evidence>
<dbReference type="RefSeq" id="WP_010942750.1">
    <property type="nucleotide sequence ID" value="NC_002939.5"/>
</dbReference>
<dbReference type="InParanoid" id="Q74BD5"/>
<dbReference type="AlphaFoldDB" id="Q74BD5"/>
<accession>Q74BD5</accession>
<dbReference type="eggNOG" id="COG1524">
    <property type="taxonomic scope" value="Bacteria"/>
</dbReference>
<reference evidence="1 2" key="2">
    <citation type="journal article" date="2012" name="BMC Genomics">
        <title>Comparative genomic analysis of Geobacter sulfurreducens KN400, a strain with enhanced capacity for extracellular electron transfer and electricity production.</title>
        <authorList>
            <person name="Butler J.E."/>
            <person name="Young N.D."/>
            <person name="Aklujkar M."/>
            <person name="Lovley D.R."/>
        </authorList>
    </citation>
    <scope>NUCLEOTIDE SEQUENCE [LARGE SCALE GENOMIC DNA]</scope>
    <source>
        <strain evidence="2">ATCC 51573 / DSM 12127 / PCA</strain>
    </source>
</reference>
<evidence type="ECO:0000313" key="1">
    <source>
        <dbReference type="EMBL" id="AAR35482.1"/>
    </source>
</evidence>
<dbReference type="Pfam" id="PF08665">
    <property type="entry name" value="PglZ"/>
    <property type="match status" value="1"/>
</dbReference>
<dbReference type="STRING" id="243231.GSU2106"/>
<protein>
    <submittedName>
        <fullName evidence="1">PglZ domain protein</fullName>
    </submittedName>
</protein>